<dbReference type="AlphaFoldDB" id="A0A4Y2K2Y9"/>
<protein>
    <submittedName>
        <fullName evidence="1">Uncharacterized protein</fullName>
    </submittedName>
</protein>
<proteinExistence type="predicted"/>
<sequence>RTADETPKKFQSINTQCSLIQDRPLDTLPSAYKHPLLQFSRIANYDESDWTTECESP</sequence>
<keyword evidence="2" id="KW-1185">Reference proteome</keyword>
<evidence type="ECO:0000313" key="2">
    <source>
        <dbReference type="Proteomes" id="UP000499080"/>
    </source>
</evidence>
<accession>A0A4Y2K2Y9</accession>
<reference evidence="1 2" key="1">
    <citation type="journal article" date="2019" name="Sci. Rep.">
        <title>Orb-weaving spider Araneus ventricosus genome elucidates the spidroin gene catalogue.</title>
        <authorList>
            <person name="Kono N."/>
            <person name="Nakamura H."/>
            <person name="Ohtoshi R."/>
            <person name="Moran D.A.P."/>
            <person name="Shinohara A."/>
            <person name="Yoshida Y."/>
            <person name="Fujiwara M."/>
            <person name="Mori M."/>
            <person name="Tomita M."/>
            <person name="Arakawa K."/>
        </authorList>
    </citation>
    <scope>NUCLEOTIDE SEQUENCE [LARGE SCALE GENOMIC DNA]</scope>
</reference>
<dbReference type="Proteomes" id="UP000499080">
    <property type="component" value="Unassembled WGS sequence"/>
</dbReference>
<dbReference type="EMBL" id="BGPR01112978">
    <property type="protein sequence ID" value="GBM96694.1"/>
    <property type="molecule type" value="Genomic_DNA"/>
</dbReference>
<gene>
    <name evidence="1" type="ORF">AVEN_148431_1</name>
</gene>
<name>A0A4Y2K2Y9_ARAVE</name>
<comment type="caution">
    <text evidence="1">The sequence shown here is derived from an EMBL/GenBank/DDBJ whole genome shotgun (WGS) entry which is preliminary data.</text>
</comment>
<feature type="non-terminal residue" evidence="1">
    <location>
        <position position="1"/>
    </location>
</feature>
<organism evidence="1 2">
    <name type="scientific">Araneus ventricosus</name>
    <name type="common">Orbweaver spider</name>
    <name type="synonym">Epeira ventricosa</name>
    <dbReference type="NCBI Taxonomy" id="182803"/>
    <lineage>
        <taxon>Eukaryota</taxon>
        <taxon>Metazoa</taxon>
        <taxon>Ecdysozoa</taxon>
        <taxon>Arthropoda</taxon>
        <taxon>Chelicerata</taxon>
        <taxon>Arachnida</taxon>
        <taxon>Araneae</taxon>
        <taxon>Araneomorphae</taxon>
        <taxon>Entelegynae</taxon>
        <taxon>Araneoidea</taxon>
        <taxon>Araneidae</taxon>
        <taxon>Araneus</taxon>
    </lineage>
</organism>
<evidence type="ECO:0000313" key="1">
    <source>
        <dbReference type="EMBL" id="GBM96694.1"/>
    </source>
</evidence>